<name>A0A4U0FD65_9BACL</name>
<evidence type="ECO:0000256" key="1">
    <source>
        <dbReference type="ARBA" id="ARBA00022450"/>
    </source>
</evidence>
<dbReference type="OrthoDB" id="9804551at2"/>
<organism evidence="4 5">
    <name type="scientific">Cohnella pontilimi</name>
    <dbReference type="NCBI Taxonomy" id="2564100"/>
    <lineage>
        <taxon>Bacteria</taxon>
        <taxon>Bacillati</taxon>
        <taxon>Bacillota</taxon>
        <taxon>Bacilli</taxon>
        <taxon>Bacillales</taxon>
        <taxon>Paenibacillaceae</taxon>
        <taxon>Cohnella</taxon>
    </lineage>
</organism>
<dbReference type="Gene3D" id="1.10.1200.10">
    <property type="entry name" value="ACP-like"/>
    <property type="match status" value="1"/>
</dbReference>
<reference evidence="4 5" key="1">
    <citation type="submission" date="2019-04" db="EMBL/GenBank/DDBJ databases">
        <title>Cohnella sp. nov., isolated from soil.</title>
        <authorList>
            <person name="Kim W."/>
        </authorList>
    </citation>
    <scope>NUCLEOTIDE SEQUENCE [LARGE SCALE GENOMIC DNA]</scope>
    <source>
        <strain evidence="4 5">CAU 1483</strain>
    </source>
</reference>
<evidence type="ECO:0000313" key="5">
    <source>
        <dbReference type="Proteomes" id="UP000309673"/>
    </source>
</evidence>
<keyword evidence="1" id="KW-0596">Phosphopantetheine</keyword>
<dbReference type="InterPro" id="IPR006162">
    <property type="entry name" value="Ppantetheine_attach_site"/>
</dbReference>
<feature type="domain" description="Carrier" evidence="3">
    <location>
        <begin position="1"/>
        <end position="76"/>
    </location>
</feature>
<keyword evidence="5" id="KW-1185">Reference proteome</keyword>
<evidence type="ECO:0000259" key="3">
    <source>
        <dbReference type="PROSITE" id="PS50075"/>
    </source>
</evidence>
<accession>A0A4U0FD65</accession>
<dbReference type="PROSITE" id="PS00012">
    <property type="entry name" value="PHOSPHOPANTETHEINE"/>
    <property type="match status" value="1"/>
</dbReference>
<dbReference type="SUPFAM" id="SSF47336">
    <property type="entry name" value="ACP-like"/>
    <property type="match status" value="1"/>
</dbReference>
<dbReference type="InterPro" id="IPR009081">
    <property type="entry name" value="PP-bd_ACP"/>
</dbReference>
<proteinExistence type="predicted"/>
<sequence>MTFEAFCRFISDYTHTPLQEIKENASFRDDLGIDSLQMVNLIVGLTQEMRLGMDVLAGSEDMATVGKLYQVLTRDEDK</sequence>
<dbReference type="EMBL" id="SUPK01000003">
    <property type="protein sequence ID" value="TJY42853.1"/>
    <property type="molecule type" value="Genomic_DNA"/>
</dbReference>
<dbReference type="RefSeq" id="WP_136777272.1">
    <property type="nucleotide sequence ID" value="NZ_SUPK01000003.1"/>
</dbReference>
<dbReference type="Pfam" id="PF00550">
    <property type="entry name" value="PP-binding"/>
    <property type="match status" value="1"/>
</dbReference>
<keyword evidence="2" id="KW-0597">Phosphoprotein</keyword>
<gene>
    <name evidence="4" type="ORF">E5161_08425</name>
</gene>
<protein>
    <recommendedName>
        <fullName evidence="3">Carrier domain-containing protein</fullName>
    </recommendedName>
</protein>
<dbReference type="AlphaFoldDB" id="A0A4U0FD65"/>
<dbReference type="Proteomes" id="UP000309673">
    <property type="component" value="Unassembled WGS sequence"/>
</dbReference>
<evidence type="ECO:0000313" key="4">
    <source>
        <dbReference type="EMBL" id="TJY42853.1"/>
    </source>
</evidence>
<dbReference type="InterPro" id="IPR036736">
    <property type="entry name" value="ACP-like_sf"/>
</dbReference>
<evidence type="ECO:0000256" key="2">
    <source>
        <dbReference type="ARBA" id="ARBA00022553"/>
    </source>
</evidence>
<comment type="caution">
    <text evidence="4">The sequence shown here is derived from an EMBL/GenBank/DDBJ whole genome shotgun (WGS) entry which is preliminary data.</text>
</comment>
<dbReference type="PROSITE" id="PS50075">
    <property type="entry name" value="CARRIER"/>
    <property type="match status" value="1"/>
</dbReference>